<evidence type="ECO:0000256" key="6">
    <source>
        <dbReference type="ARBA" id="ARBA00035197"/>
    </source>
</evidence>
<dbReference type="STRING" id="485913.Krac_12512"/>
<dbReference type="GO" id="GO:0003735">
    <property type="term" value="F:structural constituent of ribosome"/>
    <property type="evidence" value="ECO:0007669"/>
    <property type="project" value="InterPro"/>
</dbReference>
<dbReference type="Proteomes" id="UP000004508">
    <property type="component" value="Unassembled WGS sequence"/>
</dbReference>
<feature type="compositionally biased region" description="Basic and acidic residues" evidence="8">
    <location>
        <begin position="114"/>
        <end position="123"/>
    </location>
</feature>
<keyword evidence="4 7" id="KW-0689">Ribosomal protein</keyword>
<dbReference type="AlphaFoldDB" id="D6THC8"/>
<dbReference type="GO" id="GO:0022625">
    <property type="term" value="C:cytosolic large ribosomal subunit"/>
    <property type="evidence" value="ECO:0007669"/>
    <property type="project" value="TreeGrafter"/>
</dbReference>
<dbReference type="PANTHER" id="PTHR12899">
    <property type="entry name" value="39S RIBOSOMAL PROTEIN L18, MITOCHONDRIAL"/>
    <property type="match status" value="1"/>
</dbReference>
<comment type="subunit">
    <text evidence="7">Part of the 50S ribosomal subunit; part of the 5S rRNA/L5/L18/L25 subcomplex. Contacts the 5S and 23S rRNAs.</text>
</comment>
<dbReference type="InterPro" id="IPR005484">
    <property type="entry name" value="Ribosomal_uL18_bac/plant/anim"/>
</dbReference>
<evidence type="ECO:0000256" key="5">
    <source>
        <dbReference type="ARBA" id="ARBA00023274"/>
    </source>
</evidence>
<dbReference type="InterPro" id="IPR004389">
    <property type="entry name" value="Ribosomal_uL18_bac-type"/>
</dbReference>
<accession>D6THC8</accession>
<name>D6THC8_KTERA</name>
<dbReference type="PANTHER" id="PTHR12899:SF3">
    <property type="entry name" value="LARGE RIBOSOMAL SUBUNIT PROTEIN UL18M"/>
    <property type="match status" value="1"/>
</dbReference>
<feature type="region of interest" description="Disordered" evidence="8">
    <location>
        <begin position="94"/>
        <end position="123"/>
    </location>
</feature>
<reference evidence="9 10" key="1">
    <citation type="journal article" date="2011" name="Stand. Genomic Sci.">
        <title>Non-contiguous finished genome sequence and contextual data of the filamentous soil bacterium Ktedonobacter racemifer type strain (SOSP1-21).</title>
        <authorList>
            <person name="Chang Y.J."/>
            <person name="Land M."/>
            <person name="Hauser L."/>
            <person name="Chertkov O."/>
            <person name="Del Rio T.G."/>
            <person name="Nolan M."/>
            <person name="Copeland A."/>
            <person name="Tice H."/>
            <person name="Cheng J.F."/>
            <person name="Lucas S."/>
            <person name="Han C."/>
            <person name="Goodwin L."/>
            <person name="Pitluck S."/>
            <person name="Ivanova N."/>
            <person name="Ovchinikova G."/>
            <person name="Pati A."/>
            <person name="Chen A."/>
            <person name="Palaniappan K."/>
            <person name="Mavromatis K."/>
            <person name="Liolios K."/>
            <person name="Brettin T."/>
            <person name="Fiebig A."/>
            <person name="Rohde M."/>
            <person name="Abt B."/>
            <person name="Goker M."/>
            <person name="Detter J.C."/>
            <person name="Woyke T."/>
            <person name="Bristow J."/>
            <person name="Eisen J.A."/>
            <person name="Markowitz V."/>
            <person name="Hugenholtz P."/>
            <person name="Kyrpides N.C."/>
            <person name="Klenk H.P."/>
            <person name="Lapidus A."/>
        </authorList>
    </citation>
    <scope>NUCLEOTIDE SEQUENCE [LARGE SCALE GENOMIC DNA]</scope>
    <source>
        <strain evidence="10">DSM 44963</strain>
    </source>
</reference>
<dbReference type="eggNOG" id="COG0256">
    <property type="taxonomic scope" value="Bacteria"/>
</dbReference>
<organism evidence="9 10">
    <name type="scientific">Ktedonobacter racemifer DSM 44963</name>
    <dbReference type="NCBI Taxonomy" id="485913"/>
    <lineage>
        <taxon>Bacteria</taxon>
        <taxon>Bacillati</taxon>
        <taxon>Chloroflexota</taxon>
        <taxon>Ktedonobacteria</taxon>
        <taxon>Ktedonobacterales</taxon>
        <taxon>Ktedonobacteraceae</taxon>
        <taxon>Ktedonobacter</taxon>
    </lineage>
</organism>
<protein>
    <recommendedName>
        <fullName evidence="6 7">Large ribosomal subunit protein uL18</fullName>
    </recommendedName>
</protein>
<comment type="caution">
    <text evidence="9">The sequence shown here is derived from an EMBL/GenBank/DDBJ whole genome shotgun (WGS) entry which is preliminary data.</text>
</comment>
<evidence type="ECO:0000256" key="8">
    <source>
        <dbReference type="SAM" id="MobiDB-lite"/>
    </source>
</evidence>
<sequence length="184" mass="20267">MIKQFHANQARLRRHQRIRRHLEGSELRPRLNVFRSGRHIYAQIIDDTTGKTLVSASTLDESLRDFKPVTTEQHKQAVQTESAPVAVEEVVEEAAPAKGKKAAKGGRAAAVAEAPKKEKKSQTEKLASILSNRRVSLAHEVGKLVAQRAQEKGVKQVVFDRGGYAYHGRVAALAEGAREAGLDF</sequence>
<proteinExistence type="inferred from homology"/>
<dbReference type="FunCoup" id="D6THC8">
    <property type="interactions" value="567"/>
</dbReference>
<dbReference type="GO" id="GO:0006412">
    <property type="term" value="P:translation"/>
    <property type="evidence" value="ECO:0007669"/>
    <property type="project" value="UniProtKB-UniRule"/>
</dbReference>
<keyword evidence="10" id="KW-1185">Reference proteome</keyword>
<keyword evidence="5 7" id="KW-0687">Ribonucleoprotein</keyword>
<dbReference type="EMBL" id="ADVG01000001">
    <property type="protein sequence ID" value="EFH90870.1"/>
    <property type="molecule type" value="Genomic_DNA"/>
</dbReference>
<evidence type="ECO:0000256" key="3">
    <source>
        <dbReference type="ARBA" id="ARBA00022884"/>
    </source>
</evidence>
<dbReference type="InterPro" id="IPR057268">
    <property type="entry name" value="Ribosomal_L18"/>
</dbReference>
<gene>
    <name evidence="7" type="primary">rplR</name>
    <name evidence="9" type="ORF">Krac_12512</name>
</gene>
<comment type="function">
    <text evidence="7">This is one of the proteins that bind and probably mediate the attachment of the 5S RNA into the large ribosomal subunit, where it forms part of the central protuberance.</text>
</comment>
<evidence type="ECO:0000313" key="9">
    <source>
        <dbReference type="EMBL" id="EFH90870.1"/>
    </source>
</evidence>
<dbReference type="HAMAP" id="MF_01337_B">
    <property type="entry name" value="Ribosomal_uL18_B"/>
    <property type="match status" value="1"/>
</dbReference>
<dbReference type="Gene3D" id="3.30.420.100">
    <property type="match status" value="2"/>
</dbReference>
<dbReference type="SUPFAM" id="SSF53137">
    <property type="entry name" value="Translational machinery components"/>
    <property type="match status" value="1"/>
</dbReference>
<dbReference type="InParanoid" id="D6THC8"/>
<dbReference type="Pfam" id="PF00861">
    <property type="entry name" value="Ribosomal_L18p"/>
    <property type="match status" value="2"/>
</dbReference>
<evidence type="ECO:0000313" key="10">
    <source>
        <dbReference type="Proteomes" id="UP000004508"/>
    </source>
</evidence>
<keyword evidence="3 7" id="KW-0694">RNA-binding</keyword>
<evidence type="ECO:0000256" key="2">
    <source>
        <dbReference type="ARBA" id="ARBA00022730"/>
    </source>
</evidence>
<dbReference type="GO" id="GO:0008097">
    <property type="term" value="F:5S rRNA binding"/>
    <property type="evidence" value="ECO:0007669"/>
    <property type="project" value="TreeGrafter"/>
</dbReference>
<dbReference type="CDD" id="cd00432">
    <property type="entry name" value="Ribosomal_L18_L5e"/>
    <property type="match status" value="1"/>
</dbReference>
<comment type="similarity">
    <text evidence="1 7">Belongs to the universal ribosomal protein uL18 family.</text>
</comment>
<evidence type="ECO:0000256" key="4">
    <source>
        <dbReference type="ARBA" id="ARBA00022980"/>
    </source>
</evidence>
<evidence type="ECO:0000256" key="1">
    <source>
        <dbReference type="ARBA" id="ARBA00007116"/>
    </source>
</evidence>
<keyword evidence="2 7" id="KW-0699">rRNA-binding</keyword>
<evidence type="ECO:0000256" key="7">
    <source>
        <dbReference type="HAMAP-Rule" id="MF_01337"/>
    </source>
</evidence>